<protein>
    <recommendedName>
        <fullName evidence="4">Secreted protein</fullName>
    </recommendedName>
</protein>
<keyword evidence="1" id="KW-0732">Signal</keyword>
<reference evidence="2" key="3">
    <citation type="submission" date="2025-09" db="UniProtKB">
        <authorList>
            <consortium name="Ensembl"/>
        </authorList>
    </citation>
    <scope>IDENTIFICATION</scope>
    <source>
        <strain evidence="2">broiler</strain>
    </source>
</reference>
<proteinExistence type="predicted"/>
<accession>A0A8V0YFT9</accession>
<feature type="signal peptide" evidence="1">
    <location>
        <begin position="1"/>
        <end position="22"/>
    </location>
</feature>
<evidence type="ECO:0000313" key="2">
    <source>
        <dbReference type="Ensembl" id="ENSGALP00010017393.1"/>
    </source>
</evidence>
<reference evidence="2" key="1">
    <citation type="submission" date="2020-11" db="EMBL/GenBank/DDBJ databases">
        <title>Gallus gallus (Chicken) genome, bGalGal1, GRCg7b, maternal haplotype autosomes + Z &amp; W.</title>
        <authorList>
            <person name="Warren W."/>
            <person name="Formenti G."/>
            <person name="Fedrigo O."/>
            <person name="Haase B."/>
            <person name="Mountcastle J."/>
            <person name="Balacco J."/>
            <person name="Tracey A."/>
            <person name="Schneider V."/>
            <person name="Okimoto R."/>
            <person name="Cheng H."/>
            <person name="Hawken R."/>
            <person name="Howe K."/>
            <person name="Jarvis E.D."/>
        </authorList>
    </citation>
    <scope>NUCLEOTIDE SEQUENCE [LARGE SCALE GENOMIC DNA]</scope>
    <source>
        <strain evidence="2">Broiler</strain>
    </source>
</reference>
<dbReference type="AlphaFoldDB" id="A0A8V0YFT9"/>
<dbReference type="Proteomes" id="UP000000539">
    <property type="component" value="Chromosome Z"/>
</dbReference>
<evidence type="ECO:0000313" key="3">
    <source>
        <dbReference type="Proteomes" id="UP000000539"/>
    </source>
</evidence>
<keyword evidence="3" id="KW-1185">Reference proteome</keyword>
<name>A0A8V0YFT9_CHICK</name>
<evidence type="ECO:0008006" key="4">
    <source>
        <dbReference type="Google" id="ProtNLM"/>
    </source>
</evidence>
<feature type="chain" id="PRO_5046135805" description="Secreted protein" evidence="1">
    <location>
        <begin position="23"/>
        <end position="96"/>
    </location>
</feature>
<reference evidence="2" key="2">
    <citation type="submission" date="2025-08" db="UniProtKB">
        <authorList>
            <consortium name="Ensembl"/>
        </authorList>
    </citation>
    <scope>IDENTIFICATION</scope>
    <source>
        <strain evidence="2">broiler</strain>
    </source>
</reference>
<dbReference type="Ensembl" id="ENSGALT00010029871.1">
    <property type="protein sequence ID" value="ENSGALP00010017393.1"/>
    <property type="gene ID" value="ENSGALG00010012457.1"/>
</dbReference>
<sequence>MQPIVVLLAFPALFCCCSKTLAMPVAMLVLSRLELQMAQPSAFFLLYHTRRFNTTLLSEILMLLPGLQALPQLVGQLGQWCQERFGGLARQRGDFC</sequence>
<evidence type="ECO:0000256" key="1">
    <source>
        <dbReference type="SAM" id="SignalP"/>
    </source>
</evidence>
<organism evidence="2 3">
    <name type="scientific">Gallus gallus</name>
    <name type="common">Chicken</name>
    <dbReference type="NCBI Taxonomy" id="9031"/>
    <lineage>
        <taxon>Eukaryota</taxon>
        <taxon>Metazoa</taxon>
        <taxon>Chordata</taxon>
        <taxon>Craniata</taxon>
        <taxon>Vertebrata</taxon>
        <taxon>Euteleostomi</taxon>
        <taxon>Archelosauria</taxon>
        <taxon>Archosauria</taxon>
        <taxon>Dinosauria</taxon>
        <taxon>Saurischia</taxon>
        <taxon>Theropoda</taxon>
        <taxon>Coelurosauria</taxon>
        <taxon>Aves</taxon>
        <taxon>Neognathae</taxon>
        <taxon>Galloanserae</taxon>
        <taxon>Galliformes</taxon>
        <taxon>Phasianidae</taxon>
        <taxon>Phasianinae</taxon>
        <taxon>Gallus</taxon>
    </lineage>
</organism>